<feature type="domain" description="Methyltransferase" evidence="1">
    <location>
        <begin position="35"/>
        <end position="128"/>
    </location>
</feature>
<name>A0A239DDW7_9RHOB</name>
<dbReference type="PANTHER" id="PTHR43464">
    <property type="entry name" value="METHYLTRANSFERASE"/>
    <property type="match status" value="1"/>
</dbReference>
<dbReference type="SUPFAM" id="SSF53335">
    <property type="entry name" value="S-adenosyl-L-methionine-dependent methyltransferases"/>
    <property type="match status" value="1"/>
</dbReference>
<organism evidence="2 3">
    <name type="scientific">Antarctobacter heliothermus</name>
    <dbReference type="NCBI Taxonomy" id="74033"/>
    <lineage>
        <taxon>Bacteria</taxon>
        <taxon>Pseudomonadati</taxon>
        <taxon>Pseudomonadota</taxon>
        <taxon>Alphaproteobacteria</taxon>
        <taxon>Rhodobacterales</taxon>
        <taxon>Roseobacteraceae</taxon>
        <taxon>Antarctobacter</taxon>
    </lineage>
</organism>
<dbReference type="InterPro" id="IPR041698">
    <property type="entry name" value="Methyltransf_25"/>
</dbReference>
<dbReference type="InterPro" id="IPR029063">
    <property type="entry name" value="SAM-dependent_MTases_sf"/>
</dbReference>
<evidence type="ECO:0000259" key="1">
    <source>
        <dbReference type="Pfam" id="PF13649"/>
    </source>
</evidence>
<dbReference type="GO" id="GO:0008168">
    <property type="term" value="F:methyltransferase activity"/>
    <property type="evidence" value="ECO:0007669"/>
    <property type="project" value="UniProtKB-KW"/>
</dbReference>
<proteinExistence type="predicted"/>
<evidence type="ECO:0000313" key="3">
    <source>
        <dbReference type="Proteomes" id="UP000198440"/>
    </source>
</evidence>
<evidence type="ECO:0000313" key="2">
    <source>
        <dbReference type="EMBL" id="SNS30252.1"/>
    </source>
</evidence>
<gene>
    <name evidence="2" type="ORF">SAMN04488078_101065</name>
</gene>
<dbReference type="EMBL" id="FZON01000010">
    <property type="protein sequence ID" value="SNS30252.1"/>
    <property type="molecule type" value="Genomic_DNA"/>
</dbReference>
<dbReference type="Pfam" id="PF13649">
    <property type="entry name" value="Methyltransf_25"/>
    <property type="match status" value="1"/>
</dbReference>
<dbReference type="Proteomes" id="UP000198440">
    <property type="component" value="Unassembled WGS sequence"/>
</dbReference>
<dbReference type="AlphaFoldDB" id="A0A239DDW7"/>
<dbReference type="PANTHER" id="PTHR43464:SF92">
    <property type="entry name" value="SLR1071 PROTEIN"/>
    <property type="match status" value="1"/>
</dbReference>
<dbReference type="Gene3D" id="3.40.50.150">
    <property type="entry name" value="Vaccinia Virus protein VP39"/>
    <property type="match status" value="1"/>
</dbReference>
<accession>A0A239DDW7</accession>
<protein>
    <submittedName>
        <fullName evidence="2">Methyltransferase domain-containing protein</fullName>
    </submittedName>
</protein>
<reference evidence="2 3" key="1">
    <citation type="submission" date="2017-06" db="EMBL/GenBank/DDBJ databases">
        <authorList>
            <person name="Kim H.J."/>
            <person name="Triplett B.A."/>
        </authorList>
    </citation>
    <scope>NUCLEOTIDE SEQUENCE [LARGE SCALE GENOMIC DNA]</scope>
    <source>
        <strain evidence="2 3">DSM 11445</strain>
    </source>
</reference>
<dbReference type="CDD" id="cd02440">
    <property type="entry name" value="AdoMet_MTases"/>
    <property type="match status" value="1"/>
</dbReference>
<keyword evidence="2" id="KW-0489">Methyltransferase</keyword>
<sequence length="265" mass="28873">MHVALSAGPEFREVDYLTQVAFVADLIHETGARRVLELGCGLGFNILELARLCPQVEIVGTDLLERHVRKASARLRRHANVSVLVGSHDRLPAEIGTFDIIFAVETLCYASDRPAVAASIAQVLAPGGLLVIFDAERASNFSSLSRDTQLAAMLYEAVTVVEDGFGAADAWADAYKSARLMTQRIEDMSHATIPGLRRLYRYGARYFSDPAVRATTALLPWALKTNAVGALLGAYLMEGDFEGGDGSTSPALRYRLRVCSKQRSR</sequence>
<keyword evidence="2" id="KW-0808">Transferase</keyword>
<dbReference type="GO" id="GO:0032259">
    <property type="term" value="P:methylation"/>
    <property type="evidence" value="ECO:0007669"/>
    <property type="project" value="UniProtKB-KW"/>
</dbReference>